<accession>A0A9W7MDH0</accession>
<name>A0A9W7MDH0_HIBTR</name>
<reference evidence="8" key="1">
    <citation type="submission" date="2023-05" db="EMBL/GenBank/DDBJ databases">
        <title>Genome and transcriptome analyses reveal genes involved in the formation of fine ridges on petal epidermal cells in Hibiscus trionum.</title>
        <authorList>
            <person name="Koshimizu S."/>
            <person name="Masuda S."/>
            <person name="Ishii T."/>
            <person name="Shirasu K."/>
            <person name="Hoshino A."/>
            <person name="Arita M."/>
        </authorList>
    </citation>
    <scope>NUCLEOTIDE SEQUENCE</scope>
    <source>
        <strain evidence="8">Hamamatsu line</strain>
    </source>
</reference>
<feature type="transmembrane region" description="Helical" evidence="6">
    <location>
        <begin position="202"/>
        <end position="222"/>
    </location>
</feature>
<feature type="compositionally biased region" description="Basic and acidic residues" evidence="5">
    <location>
        <begin position="358"/>
        <end position="372"/>
    </location>
</feature>
<evidence type="ECO:0000256" key="2">
    <source>
        <dbReference type="ARBA" id="ARBA00022692"/>
    </source>
</evidence>
<gene>
    <name evidence="8" type="ORF">HRI_003422600</name>
</gene>
<comment type="subcellular location">
    <subcellularLocation>
        <location evidence="1">Membrane</location>
        <topology evidence="1">Multi-pass membrane protein</topology>
    </subcellularLocation>
</comment>
<dbReference type="OrthoDB" id="985497at2759"/>
<dbReference type="SUPFAM" id="SSF103481">
    <property type="entry name" value="Multidrug resistance efflux transporter EmrE"/>
    <property type="match status" value="1"/>
</dbReference>
<keyword evidence="2 6" id="KW-0812">Transmembrane</keyword>
<feature type="transmembrane region" description="Helical" evidence="6">
    <location>
        <begin position="297"/>
        <end position="318"/>
    </location>
</feature>
<keyword evidence="4 6" id="KW-0472">Membrane</keyword>
<dbReference type="AlphaFoldDB" id="A0A9W7MDH0"/>
<evidence type="ECO:0000259" key="7">
    <source>
        <dbReference type="Pfam" id="PF03151"/>
    </source>
</evidence>
<dbReference type="InterPro" id="IPR037185">
    <property type="entry name" value="EmrE-like"/>
</dbReference>
<evidence type="ECO:0000313" key="9">
    <source>
        <dbReference type="Proteomes" id="UP001165190"/>
    </source>
</evidence>
<evidence type="ECO:0000313" key="8">
    <source>
        <dbReference type="EMBL" id="GMI97533.1"/>
    </source>
</evidence>
<feature type="transmembrane region" description="Helical" evidence="6">
    <location>
        <begin position="177"/>
        <end position="196"/>
    </location>
</feature>
<evidence type="ECO:0000256" key="4">
    <source>
        <dbReference type="ARBA" id="ARBA00023136"/>
    </source>
</evidence>
<dbReference type="PANTHER" id="PTHR11132">
    <property type="entry name" value="SOLUTE CARRIER FAMILY 35"/>
    <property type="match status" value="1"/>
</dbReference>
<dbReference type="GO" id="GO:0016020">
    <property type="term" value="C:membrane"/>
    <property type="evidence" value="ECO:0007669"/>
    <property type="project" value="UniProtKB-SubCell"/>
</dbReference>
<feature type="transmembrane region" description="Helical" evidence="6">
    <location>
        <begin position="234"/>
        <end position="255"/>
    </location>
</feature>
<sequence>MLSRQEILNFLLGKHIRQLLKRKGSDASQTESALEELRASVFNSFAASEKAKNLQHRLCTPTIALTFNFFVAIAIIFMNKWVLKNAGFQFPVLLSFIHYAVTLALIAVLNALSLIPASPPIKSTPLFTLGLLMALCTGLANVSLKYNSVGFYQMAKIAVTPTIVAAEYFWYRKKVSFPKVVALAAVSIGVAVATVTDLQFNLFGASVALSWIIPSAISKILWSSLQQRENWTALALMWKTTPISLFCLLIMIPMLDPPGAFSYNWNFINTSMILISGVFGFLLQWSGALALGATSAISHVVLGQFKTCVLLLGNYYIFGSDPGTTSICGAFVAIAGMSYYTYLNLERRVVRTGKQSHRRDDDQETKDIKADDLNGQPA</sequence>
<dbReference type="InterPro" id="IPR004853">
    <property type="entry name" value="Sugar_P_trans_dom"/>
</dbReference>
<organism evidence="8 9">
    <name type="scientific">Hibiscus trionum</name>
    <name type="common">Flower of an hour</name>
    <dbReference type="NCBI Taxonomy" id="183268"/>
    <lineage>
        <taxon>Eukaryota</taxon>
        <taxon>Viridiplantae</taxon>
        <taxon>Streptophyta</taxon>
        <taxon>Embryophyta</taxon>
        <taxon>Tracheophyta</taxon>
        <taxon>Spermatophyta</taxon>
        <taxon>Magnoliopsida</taxon>
        <taxon>eudicotyledons</taxon>
        <taxon>Gunneridae</taxon>
        <taxon>Pentapetalae</taxon>
        <taxon>rosids</taxon>
        <taxon>malvids</taxon>
        <taxon>Malvales</taxon>
        <taxon>Malvaceae</taxon>
        <taxon>Malvoideae</taxon>
        <taxon>Hibiscus</taxon>
    </lineage>
</organism>
<proteinExistence type="predicted"/>
<feature type="region of interest" description="Disordered" evidence="5">
    <location>
        <begin position="353"/>
        <end position="378"/>
    </location>
</feature>
<feature type="domain" description="Sugar phosphate transporter" evidence="7">
    <location>
        <begin position="65"/>
        <end position="340"/>
    </location>
</feature>
<dbReference type="Proteomes" id="UP001165190">
    <property type="component" value="Unassembled WGS sequence"/>
</dbReference>
<evidence type="ECO:0000256" key="6">
    <source>
        <dbReference type="SAM" id="Phobius"/>
    </source>
</evidence>
<feature type="transmembrane region" description="Helical" evidence="6">
    <location>
        <begin position="58"/>
        <end position="78"/>
    </location>
</feature>
<feature type="transmembrane region" description="Helical" evidence="6">
    <location>
        <begin position="126"/>
        <end position="144"/>
    </location>
</feature>
<protein>
    <recommendedName>
        <fullName evidence="7">Sugar phosphate transporter domain-containing protein</fullName>
    </recommendedName>
</protein>
<evidence type="ECO:0000256" key="1">
    <source>
        <dbReference type="ARBA" id="ARBA00004141"/>
    </source>
</evidence>
<dbReference type="Pfam" id="PF03151">
    <property type="entry name" value="TPT"/>
    <property type="match status" value="1"/>
</dbReference>
<dbReference type="InterPro" id="IPR050186">
    <property type="entry name" value="TPT_transporter"/>
</dbReference>
<feature type="transmembrane region" description="Helical" evidence="6">
    <location>
        <begin position="90"/>
        <end position="114"/>
    </location>
</feature>
<feature type="transmembrane region" description="Helical" evidence="6">
    <location>
        <begin position="267"/>
        <end position="285"/>
    </location>
</feature>
<evidence type="ECO:0000256" key="3">
    <source>
        <dbReference type="ARBA" id="ARBA00022989"/>
    </source>
</evidence>
<feature type="transmembrane region" description="Helical" evidence="6">
    <location>
        <begin position="324"/>
        <end position="345"/>
    </location>
</feature>
<evidence type="ECO:0000256" key="5">
    <source>
        <dbReference type="SAM" id="MobiDB-lite"/>
    </source>
</evidence>
<keyword evidence="3 6" id="KW-1133">Transmembrane helix</keyword>
<keyword evidence="9" id="KW-1185">Reference proteome</keyword>
<dbReference type="EMBL" id="BSYR01000030">
    <property type="protein sequence ID" value="GMI97533.1"/>
    <property type="molecule type" value="Genomic_DNA"/>
</dbReference>
<comment type="caution">
    <text evidence="8">The sequence shown here is derived from an EMBL/GenBank/DDBJ whole genome shotgun (WGS) entry which is preliminary data.</text>
</comment>